<proteinExistence type="predicted"/>
<dbReference type="EMBL" id="FNYO01000030">
    <property type="protein sequence ID" value="SEI98465.1"/>
    <property type="molecule type" value="Genomic_DNA"/>
</dbReference>
<protein>
    <submittedName>
        <fullName evidence="2">Uncharacterized protein</fullName>
    </submittedName>
</protein>
<dbReference type="Proteomes" id="UP000199005">
    <property type="component" value="Unassembled WGS sequence"/>
</dbReference>
<dbReference type="STRING" id="170623.SAMN04244579_02694"/>
<dbReference type="RefSeq" id="WP_175559782.1">
    <property type="nucleotide sequence ID" value="NZ_FNYO01000030.1"/>
</dbReference>
<feature type="coiled-coil region" evidence="1">
    <location>
        <begin position="21"/>
        <end position="48"/>
    </location>
</feature>
<evidence type="ECO:0000256" key="1">
    <source>
        <dbReference type="SAM" id="Coils"/>
    </source>
</evidence>
<name>A0A1H6VE56_9GAMM</name>
<gene>
    <name evidence="2" type="ORF">SAMN04244579_02694</name>
</gene>
<sequence>MADIPRWLPLSHQAESRRQRATKLRAQIEAFEAVLAEHRAAVEALKIKKGVANG</sequence>
<dbReference type="AlphaFoldDB" id="A0A1H6VE56"/>
<accession>A0A1H6VE56</accession>
<organism evidence="2 3">
    <name type="scientific">Azotobacter beijerinckii</name>
    <dbReference type="NCBI Taxonomy" id="170623"/>
    <lineage>
        <taxon>Bacteria</taxon>
        <taxon>Pseudomonadati</taxon>
        <taxon>Pseudomonadota</taxon>
        <taxon>Gammaproteobacteria</taxon>
        <taxon>Pseudomonadales</taxon>
        <taxon>Pseudomonadaceae</taxon>
        <taxon>Azotobacter</taxon>
    </lineage>
</organism>
<evidence type="ECO:0000313" key="3">
    <source>
        <dbReference type="Proteomes" id="UP000199005"/>
    </source>
</evidence>
<reference evidence="2 3" key="1">
    <citation type="submission" date="2016-10" db="EMBL/GenBank/DDBJ databases">
        <authorList>
            <person name="de Groot N.N."/>
        </authorList>
    </citation>
    <scope>NUCLEOTIDE SEQUENCE [LARGE SCALE GENOMIC DNA]</scope>
    <source>
        <strain evidence="2 3">DSM 1041</strain>
    </source>
</reference>
<keyword evidence="1" id="KW-0175">Coiled coil</keyword>
<evidence type="ECO:0000313" key="2">
    <source>
        <dbReference type="EMBL" id="SEI98465.1"/>
    </source>
</evidence>